<evidence type="ECO:0000313" key="2">
    <source>
        <dbReference type="Proteomes" id="UP001152836"/>
    </source>
</evidence>
<sequence length="43" mass="5111">MHVCTLNIIFCHKCLIKCVCICKEEGMRRDCNLNTLCEKKIYF</sequence>
<organism evidence="1 2">
    <name type="scientific">Phodopus roborovskii</name>
    <name type="common">Roborovski's desert hamster</name>
    <name type="synonym">Cricetulus roborovskii</name>
    <dbReference type="NCBI Taxonomy" id="109678"/>
    <lineage>
        <taxon>Eukaryota</taxon>
        <taxon>Metazoa</taxon>
        <taxon>Chordata</taxon>
        <taxon>Craniata</taxon>
        <taxon>Vertebrata</taxon>
        <taxon>Euteleostomi</taxon>
        <taxon>Mammalia</taxon>
        <taxon>Eutheria</taxon>
        <taxon>Euarchontoglires</taxon>
        <taxon>Glires</taxon>
        <taxon>Rodentia</taxon>
        <taxon>Myomorpha</taxon>
        <taxon>Muroidea</taxon>
        <taxon>Cricetidae</taxon>
        <taxon>Cricetinae</taxon>
        <taxon>Phodopus</taxon>
    </lineage>
</organism>
<dbReference type="AlphaFoldDB" id="A0AAU9ZSY6"/>
<evidence type="ECO:0000313" key="1">
    <source>
        <dbReference type="EMBL" id="CAH6847958.1"/>
    </source>
</evidence>
<keyword evidence="2" id="KW-1185">Reference proteome</keyword>
<protein>
    <submittedName>
        <fullName evidence="1">AABR07015525.1 protein</fullName>
    </submittedName>
</protein>
<comment type="caution">
    <text evidence="1">The sequence shown here is derived from an EMBL/GenBank/DDBJ whole genome shotgun (WGS) entry which is preliminary data.</text>
</comment>
<reference evidence="1" key="1">
    <citation type="submission" date="2022-06" db="EMBL/GenBank/DDBJ databases">
        <authorList>
            <person name="Andreotti S."/>
            <person name="Wyler E."/>
        </authorList>
    </citation>
    <scope>NUCLEOTIDE SEQUENCE</scope>
</reference>
<gene>
    <name evidence="1" type="primary">AABR07015525.1</name>
    <name evidence="1" type="ORF">PHOROB_LOCUS11642</name>
</gene>
<dbReference type="EMBL" id="CALSGD010001499">
    <property type="protein sequence ID" value="CAH6847958.1"/>
    <property type="molecule type" value="Genomic_DNA"/>
</dbReference>
<dbReference type="Proteomes" id="UP001152836">
    <property type="component" value="Unassembled WGS sequence"/>
</dbReference>
<accession>A0AAU9ZSY6</accession>
<proteinExistence type="predicted"/>
<name>A0AAU9ZSY6_PHORO</name>